<dbReference type="EC" id="2.7.4.22" evidence="3"/>
<dbReference type="GO" id="GO:0005524">
    <property type="term" value="F:ATP binding"/>
    <property type="evidence" value="ECO:0007669"/>
    <property type="project" value="UniProtKB-KW"/>
</dbReference>
<feature type="domain" description="Aspartate/glutamate/uridylate kinase" evidence="10">
    <location>
        <begin position="39"/>
        <end position="238"/>
    </location>
</feature>
<keyword evidence="4" id="KW-0808">Transferase</keyword>
<proteinExistence type="inferred from homology"/>
<organism evidence="11 12">
    <name type="scientific">Candidatus Iainarchaeum sp</name>
    <dbReference type="NCBI Taxonomy" id="3101447"/>
    <lineage>
        <taxon>Archaea</taxon>
        <taxon>Candidatus Iainarchaeota</taxon>
        <taxon>Candidatus Iainarchaeia</taxon>
        <taxon>Candidatus Iainarchaeales</taxon>
        <taxon>Candidatus Iainarchaeaceae</taxon>
        <taxon>Candidatus Iainarchaeum</taxon>
    </lineage>
</organism>
<gene>
    <name evidence="11" type="ORF">HA227_04115</name>
</gene>
<dbReference type="Pfam" id="PF00696">
    <property type="entry name" value="AA_kinase"/>
    <property type="match status" value="1"/>
</dbReference>
<dbReference type="Proteomes" id="UP000527315">
    <property type="component" value="Unassembled WGS sequence"/>
</dbReference>
<dbReference type="GO" id="GO:0006225">
    <property type="term" value="P:UDP biosynthetic process"/>
    <property type="evidence" value="ECO:0007669"/>
    <property type="project" value="TreeGrafter"/>
</dbReference>
<comment type="caution">
    <text evidence="11">The sequence shown here is derived from an EMBL/GenBank/DDBJ whole genome shotgun (WGS) entry which is preliminary data.</text>
</comment>
<keyword evidence="6" id="KW-0418">Kinase</keyword>
<dbReference type="SUPFAM" id="SSF53633">
    <property type="entry name" value="Carbamate kinase-like"/>
    <property type="match status" value="1"/>
</dbReference>
<dbReference type="PANTHER" id="PTHR42833:SF4">
    <property type="entry name" value="URIDYLATE KINASE PUMPKIN, CHLOROPLASTIC"/>
    <property type="match status" value="1"/>
</dbReference>
<accession>A0A7J4KWB5</accession>
<evidence type="ECO:0000313" key="11">
    <source>
        <dbReference type="EMBL" id="HIH33409.1"/>
    </source>
</evidence>
<dbReference type="InterPro" id="IPR036393">
    <property type="entry name" value="AceGlu_kinase-like_sf"/>
</dbReference>
<dbReference type="PANTHER" id="PTHR42833">
    <property type="entry name" value="URIDYLATE KINASE"/>
    <property type="match status" value="1"/>
</dbReference>
<evidence type="ECO:0000256" key="6">
    <source>
        <dbReference type="ARBA" id="ARBA00022777"/>
    </source>
</evidence>
<evidence type="ECO:0000256" key="1">
    <source>
        <dbReference type="ARBA" id="ARBA00004791"/>
    </source>
</evidence>
<comment type="pathway">
    <text evidence="1">Pyrimidine metabolism; CTP biosynthesis via de novo pathway; UDP from UMP (UMPK route): step 1/1.</text>
</comment>
<dbReference type="GO" id="GO:0033862">
    <property type="term" value="F:UMP kinase activity"/>
    <property type="evidence" value="ECO:0007669"/>
    <property type="project" value="UniProtKB-EC"/>
</dbReference>
<evidence type="ECO:0000256" key="2">
    <source>
        <dbReference type="ARBA" id="ARBA00007614"/>
    </source>
</evidence>
<name>A0A7J4KWB5_9ARCH</name>
<keyword evidence="7" id="KW-0067">ATP-binding</keyword>
<evidence type="ECO:0000256" key="3">
    <source>
        <dbReference type="ARBA" id="ARBA00012899"/>
    </source>
</evidence>
<comment type="similarity">
    <text evidence="2">Belongs to the UMP kinase family.</text>
</comment>
<reference evidence="12" key="1">
    <citation type="journal article" date="2020" name="bioRxiv">
        <title>A rank-normalized archaeal taxonomy based on genome phylogeny resolves widespread incomplete and uneven classifications.</title>
        <authorList>
            <person name="Rinke C."/>
            <person name="Chuvochina M."/>
            <person name="Mussig A.J."/>
            <person name="Chaumeil P.-A."/>
            <person name="Waite D.W."/>
            <person name="Whitman W.B."/>
            <person name="Parks D.H."/>
            <person name="Hugenholtz P."/>
        </authorList>
    </citation>
    <scope>NUCLEOTIDE SEQUENCE [LARGE SCALE GENOMIC DNA]</scope>
</reference>
<evidence type="ECO:0000256" key="7">
    <source>
        <dbReference type="ARBA" id="ARBA00022840"/>
    </source>
</evidence>
<dbReference type="EMBL" id="DUFJ01000092">
    <property type="protein sequence ID" value="HIH33409.1"/>
    <property type="molecule type" value="Genomic_DNA"/>
</dbReference>
<protein>
    <recommendedName>
        <fullName evidence="3">UMP kinase</fullName>
        <ecNumber evidence="3">2.7.4.22</ecNumber>
    </recommendedName>
    <alternativeName>
        <fullName evidence="9">Uridine monophosphate kinase</fullName>
    </alternativeName>
</protein>
<evidence type="ECO:0000256" key="4">
    <source>
        <dbReference type="ARBA" id="ARBA00022679"/>
    </source>
</evidence>
<dbReference type="Gene3D" id="3.40.1160.10">
    <property type="entry name" value="Acetylglutamate kinase-like"/>
    <property type="match status" value="1"/>
</dbReference>
<keyword evidence="8" id="KW-0665">Pyrimidine biosynthesis</keyword>
<sequence length="261" mass="28422">MFGNLFDEERLDTAVKEYGVEHKSDSYNYASQAYGSGSLFVVSVSGKAIVGEELNERFLRDFSQKISQLHSQGLKFALVVGKGSIARDFVETAKQFNPSKAALDEIALQFSKANALMLAQALDAAHPKIITEFSEAVSALDNGRIPIMVQSIAGLSTEATAALAAEYLGGTLVNLADVKGVFAKNPSEKKRQKLLKSVSFDQLLDLSLEMNLEPEGEAVFDVFSAQILKRGNVKAFVLQAEDLENFENAVSGREFEGTRIE</sequence>
<evidence type="ECO:0000256" key="9">
    <source>
        <dbReference type="ARBA" id="ARBA00032092"/>
    </source>
</evidence>
<keyword evidence="5" id="KW-0547">Nucleotide-binding</keyword>
<evidence type="ECO:0000259" key="10">
    <source>
        <dbReference type="Pfam" id="PF00696"/>
    </source>
</evidence>
<evidence type="ECO:0000256" key="8">
    <source>
        <dbReference type="ARBA" id="ARBA00022975"/>
    </source>
</evidence>
<evidence type="ECO:0000313" key="12">
    <source>
        <dbReference type="Proteomes" id="UP000527315"/>
    </source>
</evidence>
<evidence type="ECO:0000256" key="5">
    <source>
        <dbReference type="ARBA" id="ARBA00022741"/>
    </source>
</evidence>
<dbReference type="InterPro" id="IPR001048">
    <property type="entry name" value="Asp/Glu/Uridylate_kinase"/>
</dbReference>
<dbReference type="AlphaFoldDB" id="A0A7J4KWB5"/>